<feature type="compositionally biased region" description="Basic and acidic residues" evidence="1">
    <location>
        <begin position="117"/>
        <end position="234"/>
    </location>
</feature>
<dbReference type="RefSeq" id="WP_169574257.1">
    <property type="nucleotide sequence ID" value="NZ_JABBFV010000013.1"/>
</dbReference>
<feature type="compositionally biased region" description="Acidic residues" evidence="1">
    <location>
        <begin position="102"/>
        <end position="111"/>
    </location>
</feature>
<feature type="domain" description="DUF4167" evidence="2">
    <location>
        <begin position="10"/>
        <end position="86"/>
    </location>
</feature>
<evidence type="ECO:0000256" key="1">
    <source>
        <dbReference type="SAM" id="MobiDB-lite"/>
    </source>
</evidence>
<organism evidence="3 4">
    <name type="scientific">Sphingobium psychrophilum</name>
    <dbReference type="NCBI Taxonomy" id="2728834"/>
    <lineage>
        <taxon>Bacteria</taxon>
        <taxon>Pseudomonadati</taxon>
        <taxon>Pseudomonadota</taxon>
        <taxon>Alphaproteobacteria</taxon>
        <taxon>Sphingomonadales</taxon>
        <taxon>Sphingomonadaceae</taxon>
        <taxon>Sphingobium</taxon>
    </lineage>
</organism>
<feature type="region of interest" description="Disordered" evidence="1">
    <location>
        <begin position="84"/>
        <end position="344"/>
    </location>
</feature>
<feature type="region of interest" description="Disordered" evidence="1">
    <location>
        <begin position="1"/>
        <end position="38"/>
    </location>
</feature>
<sequence>MINNRQAGRRNRGRNNNNNGRPSGNNRGGGDNGNRIDNRARGNATQLLEKYKNMARDAQMAGDRVNAEYYLQFADHYFRVLADNRARQDEQNPRQRTRDDGFDQDSDDFDGGYDGVDDFRTDQQHAYDRTPREQPPREQNQRDQNGRDQGNRDQGQREQGNRDQGNRDQSQREQGNRDQQAPRDQQDRRPERQDDNREAREYREPRDNREPRENREPRVGNVRRDRPRRDRFDGDAPVQQEMGVEGPTGNPATEAQRQPDIARQPAARNAPVAATPEAAAPEAEAPRPRRGRPRKVVAEADTHEGLDLAVLPPSIARADNDAEAAEDAPKKRTRRVRPATEAAE</sequence>
<protein>
    <submittedName>
        <fullName evidence="3">DUF4167 domain-containing protein</fullName>
    </submittedName>
</protein>
<accession>A0A7X9WXR7</accession>
<dbReference type="EMBL" id="JABBFV010000013">
    <property type="protein sequence ID" value="NML11824.1"/>
    <property type="molecule type" value="Genomic_DNA"/>
</dbReference>
<dbReference type="AlphaFoldDB" id="A0A7X9WXR7"/>
<dbReference type="Pfam" id="PF13763">
    <property type="entry name" value="DUF4167"/>
    <property type="match status" value="1"/>
</dbReference>
<evidence type="ECO:0000313" key="4">
    <source>
        <dbReference type="Proteomes" id="UP000519023"/>
    </source>
</evidence>
<feature type="compositionally biased region" description="Low complexity" evidence="1">
    <location>
        <begin position="14"/>
        <end position="25"/>
    </location>
</feature>
<name>A0A7X9WXR7_9SPHN</name>
<feature type="compositionally biased region" description="Low complexity" evidence="1">
    <location>
        <begin position="262"/>
        <end position="283"/>
    </location>
</feature>
<dbReference type="InterPro" id="IPR025430">
    <property type="entry name" value="DUF4167"/>
</dbReference>
<keyword evidence="4" id="KW-1185">Reference proteome</keyword>
<evidence type="ECO:0000259" key="2">
    <source>
        <dbReference type="Pfam" id="PF13763"/>
    </source>
</evidence>
<gene>
    <name evidence="3" type="ORF">HHL08_16980</name>
</gene>
<proteinExistence type="predicted"/>
<comment type="caution">
    <text evidence="3">The sequence shown here is derived from an EMBL/GenBank/DDBJ whole genome shotgun (WGS) entry which is preliminary data.</text>
</comment>
<feature type="compositionally biased region" description="Basic and acidic residues" evidence="1">
    <location>
        <begin position="296"/>
        <end position="306"/>
    </location>
</feature>
<feature type="compositionally biased region" description="Basic and acidic residues" evidence="1">
    <location>
        <begin position="84"/>
        <end position="101"/>
    </location>
</feature>
<evidence type="ECO:0000313" key="3">
    <source>
        <dbReference type="EMBL" id="NML11824.1"/>
    </source>
</evidence>
<dbReference type="Proteomes" id="UP000519023">
    <property type="component" value="Unassembled WGS sequence"/>
</dbReference>
<reference evidence="3 4" key="1">
    <citation type="submission" date="2020-04" db="EMBL/GenBank/DDBJ databases">
        <title>Sphingobium sp. AR-3-1 isolated from Arctic soil.</title>
        <authorList>
            <person name="Dahal R.H."/>
            <person name="Chaudhary D.K."/>
        </authorList>
    </citation>
    <scope>NUCLEOTIDE SEQUENCE [LARGE SCALE GENOMIC DNA]</scope>
    <source>
        <strain evidence="3 4">AR-3-1</strain>
    </source>
</reference>